<protein>
    <submittedName>
        <fullName evidence="1">Uncharacterized protein</fullName>
    </submittedName>
</protein>
<dbReference type="EMBL" id="JASBWR010000157">
    <property type="protein sequence ID" value="KAJ9091013.1"/>
    <property type="molecule type" value="Genomic_DNA"/>
</dbReference>
<name>A0ACC2UVG1_9TREE</name>
<reference evidence="1" key="1">
    <citation type="submission" date="2023-04" db="EMBL/GenBank/DDBJ databases">
        <title>Draft Genome sequencing of Naganishia species isolated from polar environments using Oxford Nanopore Technology.</title>
        <authorList>
            <person name="Leo P."/>
            <person name="Venkateswaran K."/>
        </authorList>
    </citation>
    <scope>NUCLEOTIDE SEQUENCE</scope>
    <source>
        <strain evidence="1">MNA-CCFEE 5261</strain>
    </source>
</reference>
<dbReference type="Proteomes" id="UP001241377">
    <property type="component" value="Unassembled WGS sequence"/>
</dbReference>
<sequence>MAAIDEAAASLGSGQLMDGSYNVFQAMPHKQIDPNAPPPVYPFMSMPAEQPPLEPTGAFLPGSFSPNTQTLLHDFVGLPTPVFEKVYDFGDSDMNQPCASLSQHSMMQTSPMLERHSLLGMENEAIQKTTGMMDLDNPDVGAADLLLPSGFNLWELTAFGQEGIVYDTSPPFDPALDAHLGKLNLFSGPSISDNPILSINASDITVLDPDEQDSGDWEDVSMFITGKVTMDRPRVNSRPNGGKRLIDVPPFLRQKLLSSYWYHIKRFATLHTDRLHFREELAKGLESELHPSFVFSVVS</sequence>
<evidence type="ECO:0000313" key="1">
    <source>
        <dbReference type="EMBL" id="KAJ9091013.1"/>
    </source>
</evidence>
<gene>
    <name evidence="1" type="ORF">QFC19_009309</name>
</gene>
<proteinExistence type="predicted"/>
<accession>A0ACC2UVG1</accession>
<comment type="caution">
    <text evidence="1">The sequence shown here is derived from an EMBL/GenBank/DDBJ whole genome shotgun (WGS) entry which is preliminary data.</text>
</comment>
<organism evidence="1 2">
    <name type="scientific">Naganishia cerealis</name>
    <dbReference type="NCBI Taxonomy" id="610337"/>
    <lineage>
        <taxon>Eukaryota</taxon>
        <taxon>Fungi</taxon>
        <taxon>Dikarya</taxon>
        <taxon>Basidiomycota</taxon>
        <taxon>Agaricomycotina</taxon>
        <taxon>Tremellomycetes</taxon>
        <taxon>Filobasidiales</taxon>
        <taxon>Filobasidiaceae</taxon>
        <taxon>Naganishia</taxon>
    </lineage>
</organism>
<evidence type="ECO:0000313" key="2">
    <source>
        <dbReference type="Proteomes" id="UP001241377"/>
    </source>
</evidence>
<keyword evidence="2" id="KW-1185">Reference proteome</keyword>